<comment type="caution">
    <text evidence="1">The sequence shown here is derived from an EMBL/GenBank/DDBJ whole genome shotgun (WGS) entry which is preliminary data.</text>
</comment>
<accession>A0ABV4AF56</accession>
<proteinExistence type="predicted"/>
<dbReference type="EMBL" id="JBFZPZ010000030">
    <property type="protein sequence ID" value="MEX9254953.1"/>
    <property type="molecule type" value="Genomic_DNA"/>
</dbReference>
<dbReference type="RefSeq" id="WP_025203992.1">
    <property type="nucleotide sequence ID" value="NZ_JBFZPZ010000030.1"/>
</dbReference>
<keyword evidence="2" id="KW-1185">Reference proteome</keyword>
<reference evidence="1 2" key="1">
    <citation type="submission" date="2024-03" db="EMBL/GenBank/DDBJ databases">
        <title>Role of Flies in the Dissemination of Carbapenem-Resistant Enterobacteriaceae (CRE): An Epidemiological and Genomic Study in China.</title>
        <authorList>
            <person name="Chen K."/>
            <person name="Zhang R."/>
            <person name="Chen S."/>
        </authorList>
    </citation>
    <scope>NUCLEOTIDE SEQUENCE [LARGE SCALE GENOMIC DNA]</scope>
    <source>
        <strain evidence="2">fly-313</strain>
    </source>
</reference>
<organism evidence="1 2">
    <name type="scientific">Pseudenterobacter timonensis</name>
    <dbReference type="NCBI Taxonomy" id="1755099"/>
    <lineage>
        <taxon>Bacteria</taxon>
        <taxon>Pseudomonadati</taxon>
        <taxon>Pseudomonadota</taxon>
        <taxon>Gammaproteobacteria</taxon>
        <taxon>Enterobacterales</taxon>
        <taxon>Enterobacteriaceae</taxon>
        <taxon>Pseudenterobacter</taxon>
    </lineage>
</organism>
<evidence type="ECO:0000313" key="2">
    <source>
        <dbReference type="Proteomes" id="UP001561463"/>
    </source>
</evidence>
<protein>
    <submittedName>
        <fullName evidence="1">Uncharacterized protein</fullName>
    </submittedName>
</protein>
<name>A0ABV4AF56_9ENTR</name>
<gene>
    <name evidence="1" type="ORF">AB7Z85_20915</name>
</gene>
<dbReference type="Proteomes" id="UP001561463">
    <property type="component" value="Unassembled WGS sequence"/>
</dbReference>
<evidence type="ECO:0000313" key="1">
    <source>
        <dbReference type="EMBL" id="MEX9254953.1"/>
    </source>
</evidence>
<sequence length="63" mass="6859">MQVILKSAGLHLAVNAETAEELLNLAGVCRVLEIDHGHLRQLLHRGRSVSEALNYLVSKKGGE</sequence>